<name>A0ABX0GWQ8_9ACTN</name>
<evidence type="ECO:0000313" key="5">
    <source>
        <dbReference type="Proteomes" id="UP000800981"/>
    </source>
</evidence>
<feature type="region of interest" description="Disordered" evidence="1">
    <location>
        <begin position="833"/>
        <end position="907"/>
    </location>
</feature>
<evidence type="ECO:0000313" key="4">
    <source>
        <dbReference type="EMBL" id="NHC14131.1"/>
    </source>
</evidence>
<evidence type="ECO:0000256" key="1">
    <source>
        <dbReference type="SAM" id="MobiDB-lite"/>
    </source>
</evidence>
<keyword evidence="3" id="KW-0732">Signal</keyword>
<feature type="compositionally biased region" description="Gly residues" evidence="1">
    <location>
        <begin position="839"/>
        <end position="880"/>
    </location>
</feature>
<proteinExistence type="predicted"/>
<feature type="signal peptide" evidence="3">
    <location>
        <begin position="1"/>
        <end position="43"/>
    </location>
</feature>
<dbReference type="Proteomes" id="UP000800981">
    <property type="component" value="Unassembled WGS sequence"/>
</dbReference>
<keyword evidence="2" id="KW-0472">Membrane</keyword>
<feature type="transmembrane region" description="Helical" evidence="2">
    <location>
        <begin position="1131"/>
        <end position="1157"/>
    </location>
</feature>
<keyword evidence="2" id="KW-0812">Transmembrane</keyword>
<accession>A0ABX0GWQ8</accession>
<sequence length="1165" mass="112371">MSPTRSHRAARPRRRGLVLAGRRPRLLAALLGALVLATGSAVAGGAAIAADAGPEVKTTNVSVPAGGTVSFTGSGLAAGARVAIKLDSDTQLKNPDEMSDGRWVADANGTLQGKVAIPGTTTIGAHWLQFLAAGGVSIRQEFTVASVSLGFAYAGTEQSFTGSGFLPGTRVTVKLDTNPILPNPAEPDAKFVVDQDGKLTGTVTVPAGTARGTHTLQFLATGVSIKSPEFAVVGLTLPTAAVTSGTPMTFSAAGLPAARSITVKLDDKTTLTNLATTDGTFVTAADGSLTGTVTVPAGTTAGAHRVRLLSNPGVSVRSAEFSVQAAPVAATVALGATSVQAGSGIPVSGTGFPGGAKITVKLDDDAILTTFPAGADGTFSTTVTLPAGTAVGSHSLRFLAGPPATSVKSESFTVTAVPTTPPPASVLLGASSVQAGSAIPVSGTGFPSGATVTVKLDDDAILTTFPAGADGAFATTVTVPADAAAGSHWLRFLAGPPATSVKSESFTVTAVPVVRDPEVSLGATSVQAGSTISFSATAFPAGQTLSIKLDDVNPVLGTFTIGADGSASGAVTIPASTAGGSHWLRFLAANPSTSVKSGSFTVTAAPQPDPTASASPTATASPIASASPSATPAAASATLGKTSVAAGGELTFSVSRFPAGQTLTVKLDDNAILKTFAIGANGSVNGSVTVPAGTKAGAHWLRFLAANPSTSVKSENFTVTAAGSSSASPAPSASSSTPADSGGAAKATLKATSVRAGSALSFSATGFPAGKTLTVKLDDAHILKTFKVGTDGSVNGSVTLPKATRNGAHWLRFLAPDPPTSVKSVNFTVTGSTASSGASGSGSGSSGGSGGGSSGSGSVGSSGSSGSGGSSGGTTSGGAATGSASSGSDPSTGAKATLSGSSVAPGGTVSFTGTGFPAGEQLTIKLDDQDILQQFSISSSGSVSGTVTVPAATPAGAHWLRFLAPNPPTTLKAGFTVVAAAGASGSTGSTATGTGTGTGTATGATASATGASASAGGATVTLGASLAAAGGELPFTGSGFPASADVTVTIDDKDVLTTLATDAAGSLAGSVILPLDTPIGNHWLTFAATGLTAELKVDFVTSASPSPATLVADTIAAAALNGAEDDDLPPWGVLLAAIAGAALLGGAAGGGGIALMLQRRGLATA</sequence>
<keyword evidence="2" id="KW-1133">Transmembrane helix</keyword>
<dbReference type="EMBL" id="JAANNP010000004">
    <property type="protein sequence ID" value="NHC14131.1"/>
    <property type="molecule type" value="Genomic_DNA"/>
</dbReference>
<feature type="region of interest" description="Disordered" evidence="1">
    <location>
        <begin position="722"/>
        <end position="743"/>
    </location>
</feature>
<protein>
    <recommendedName>
        <fullName evidence="6">Ig-like domain-containing protein</fullName>
    </recommendedName>
</protein>
<evidence type="ECO:0000256" key="3">
    <source>
        <dbReference type="SAM" id="SignalP"/>
    </source>
</evidence>
<organism evidence="4 5">
    <name type="scientific">Motilibacter deserti</name>
    <dbReference type="NCBI Taxonomy" id="2714956"/>
    <lineage>
        <taxon>Bacteria</taxon>
        <taxon>Bacillati</taxon>
        <taxon>Actinomycetota</taxon>
        <taxon>Actinomycetes</taxon>
        <taxon>Motilibacterales</taxon>
        <taxon>Motilibacteraceae</taxon>
        <taxon>Motilibacter</taxon>
    </lineage>
</organism>
<dbReference type="RefSeq" id="WP_166281350.1">
    <property type="nucleotide sequence ID" value="NZ_JAANNP010000004.1"/>
</dbReference>
<feature type="compositionally biased region" description="Low complexity" evidence="1">
    <location>
        <begin position="603"/>
        <end position="627"/>
    </location>
</feature>
<evidence type="ECO:0008006" key="6">
    <source>
        <dbReference type="Google" id="ProtNLM"/>
    </source>
</evidence>
<keyword evidence="5" id="KW-1185">Reference proteome</keyword>
<feature type="chain" id="PRO_5047543744" description="Ig-like domain-containing protein" evidence="3">
    <location>
        <begin position="44"/>
        <end position="1165"/>
    </location>
</feature>
<comment type="caution">
    <text evidence="4">The sequence shown here is derived from an EMBL/GenBank/DDBJ whole genome shotgun (WGS) entry which is preliminary data.</text>
</comment>
<evidence type="ECO:0000256" key="2">
    <source>
        <dbReference type="SAM" id="Phobius"/>
    </source>
</evidence>
<feature type="region of interest" description="Disordered" evidence="1">
    <location>
        <begin position="597"/>
        <end position="627"/>
    </location>
</feature>
<reference evidence="4 5" key="1">
    <citation type="submission" date="2020-03" db="EMBL/GenBank/DDBJ databases">
        <title>Two novel Motilibacter sp.</title>
        <authorList>
            <person name="Liu S."/>
        </authorList>
    </citation>
    <scope>NUCLEOTIDE SEQUENCE [LARGE SCALE GENOMIC DNA]</scope>
    <source>
        <strain evidence="4 5">E257</strain>
    </source>
</reference>
<gene>
    <name evidence="4" type="ORF">G9H71_10090</name>
</gene>